<keyword evidence="2" id="KW-0963">Cytoplasm</keyword>
<dbReference type="RefSeq" id="WP_079421056.1">
    <property type="nucleotide sequence ID" value="NZ_MBTG01000068.1"/>
</dbReference>
<comment type="subcellular location">
    <subcellularLocation>
        <location evidence="1">Cytoplasm</location>
    </subcellularLocation>
</comment>
<dbReference type="GO" id="GO:0005737">
    <property type="term" value="C:cytoplasm"/>
    <property type="evidence" value="ECO:0007669"/>
    <property type="project" value="UniProtKB-SubCell"/>
</dbReference>
<keyword evidence="5" id="KW-0227">DNA damage</keyword>
<evidence type="ECO:0000256" key="11">
    <source>
        <dbReference type="ARBA" id="ARBA00038000"/>
    </source>
</evidence>
<dbReference type="Proteomes" id="UP000190626">
    <property type="component" value="Unassembled WGS sequence"/>
</dbReference>
<evidence type="ECO:0000256" key="13">
    <source>
        <dbReference type="ARBA" id="ARBA00042156"/>
    </source>
</evidence>
<dbReference type="SUPFAM" id="SSF52540">
    <property type="entry name" value="P-loop containing nucleoside triphosphate hydrolases"/>
    <property type="match status" value="1"/>
</dbReference>
<dbReference type="Gene3D" id="3.40.50.300">
    <property type="entry name" value="P-loop containing nucleotide triphosphate hydrolases"/>
    <property type="match status" value="1"/>
</dbReference>
<reference evidence="15" key="1">
    <citation type="submission" date="2016-07" db="EMBL/GenBank/DDBJ databases">
        <authorList>
            <person name="Florea S."/>
            <person name="Webb J.S."/>
            <person name="Jaromczyk J."/>
            <person name="Schardl C.L."/>
        </authorList>
    </citation>
    <scope>NUCLEOTIDE SEQUENCE [LARGE SCALE GENOMIC DNA]</scope>
    <source>
        <strain evidence="15">CY1</strain>
    </source>
</reference>
<evidence type="ECO:0000256" key="12">
    <source>
        <dbReference type="ARBA" id="ARBA00039316"/>
    </source>
</evidence>
<gene>
    <name evidence="14" type="ORF">BC351_40460</name>
</gene>
<dbReference type="GO" id="GO:0003677">
    <property type="term" value="F:DNA binding"/>
    <property type="evidence" value="ECO:0007669"/>
    <property type="project" value="UniProtKB-KW"/>
</dbReference>
<dbReference type="STRING" id="1469647.BC351_40460"/>
<accession>A0A1V4H753</accession>
<comment type="similarity">
    <text evidence="11">Belongs to the ABC transporter superfamily. UvrA family.</text>
</comment>
<evidence type="ECO:0000256" key="3">
    <source>
        <dbReference type="ARBA" id="ARBA00022737"/>
    </source>
</evidence>
<evidence type="ECO:0000256" key="2">
    <source>
        <dbReference type="ARBA" id="ARBA00022490"/>
    </source>
</evidence>
<keyword evidence="4" id="KW-0547">Nucleotide-binding</keyword>
<evidence type="ECO:0000256" key="6">
    <source>
        <dbReference type="ARBA" id="ARBA00022769"/>
    </source>
</evidence>
<keyword evidence="7" id="KW-0067">ATP-binding</keyword>
<evidence type="ECO:0000256" key="4">
    <source>
        <dbReference type="ARBA" id="ARBA00022741"/>
    </source>
</evidence>
<keyword evidence="8" id="KW-0267">Excision nuclease</keyword>
<name>A0A1V4H753_9BACL</name>
<dbReference type="PANTHER" id="PTHR43152">
    <property type="entry name" value="UVRABC SYSTEM PROTEIN A"/>
    <property type="match status" value="1"/>
</dbReference>
<evidence type="ECO:0000256" key="10">
    <source>
        <dbReference type="ARBA" id="ARBA00023204"/>
    </source>
</evidence>
<comment type="caution">
    <text evidence="14">The sequence shown here is derived from an EMBL/GenBank/DDBJ whole genome shotgun (WGS) entry which is preliminary data.</text>
</comment>
<evidence type="ECO:0000256" key="1">
    <source>
        <dbReference type="ARBA" id="ARBA00004496"/>
    </source>
</evidence>
<sequence length="86" mass="9738">MNKIEVFNARIHNLNHINIEIPKYKFIVVTGVSGSGKSSFIFDTLHKEGQRLYLEAMGISHGIFNYDEFDLIQGSEGLISIPIRSK</sequence>
<evidence type="ECO:0000256" key="8">
    <source>
        <dbReference type="ARBA" id="ARBA00022881"/>
    </source>
</evidence>
<organism evidence="14 15">
    <name type="scientific">Paenibacillus ferrarius</name>
    <dbReference type="NCBI Taxonomy" id="1469647"/>
    <lineage>
        <taxon>Bacteria</taxon>
        <taxon>Bacillati</taxon>
        <taxon>Bacillota</taxon>
        <taxon>Bacilli</taxon>
        <taxon>Bacillales</taxon>
        <taxon>Paenibacillaceae</taxon>
        <taxon>Paenibacillus</taxon>
    </lineage>
</organism>
<dbReference type="AlphaFoldDB" id="A0A1V4H753"/>
<dbReference type="GO" id="GO:0006281">
    <property type="term" value="P:DNA repair"/>
    <property type="evidence" value="ECO:0007669"/>
    <property type="project" value="UniProtKB-KW"/>
</dbReference>
<evidence type="ECO:0000256" key="7">
    <source>
        <dbReference type="ARBA" id="ARBA00022840"/>
    </source>
</evidence>
<evidence type="ECO:0000256" key="9">
    <source>
        <dbReference type="ARBA" id="ARBA00023125"/>
    </source>
</evidence>
<keyword evidence="6" id="KW-0228">DNA excision</keyword>
<protein>
    <recommendedName>
        <fullName evidence="12">UvrABC system protein A</fullName>
    </recommendedName>
    <alternativeName>
        <fullName evidence="13">Excinuclease ABC subunit A</fullName>
    </alternativeName>
</protein>
<keyword evidence="3" id="KW-0677">Repeat</keyword>
<keyword evidence="10" id="KW-0234">DNA repair</keyword>
<keyword evidence="9" id="KW-0238">DNA-binding</keyword>
<dbReference type="GO" id="GO:0005524">
    <property type="term" value="F:ATP binding"/>
    <property type="evidence" value="ECO:0007669"/>
    <property type="project" value="UniProtKB-KW"/>
</dbReference>
<dbReference type="EMBL" id="MBTG01000068">
    <property type="protein sequence ID" value="OPH47029.1"/>
    <property type="molecule type" value="Genomic_DNA"/>
</dbReference>
<dbReference type="InterPro" id="IPR027417">
    <property type="entry name" value="P-loop_NTPase"/>
</dbReference>
<keyword evidence="15" id="KW-1185">Reference proteome</keyword>
<evidence type="ECO:0000313" key="15">
    <source>
        <dbReference type="Proteomes" id="UP000190626"/>
    </source>
</evidence>
<dbReference type="GO" id="GO:0004518">
    <property type="term" value="F:nuclease activity"/>
    <property type="evidence" value="ECO:0007669"/>
    <property type="project" value="UniProtKB-KW"/>
</dbReference>
<dbReference type="PANTHER" id="PTHR43152:SF3">
    <property type="entry name" value="UVRABC SYSTEM PROTEIN A"/>
    <property type="match status" value="1"/>
</dbReference>
<proteinExistence type="inferred from homology"/>
<evidence type="ECO:0000256" key="5">
    <source>
        <dbReference type="ARBA" id="ARBA00022763"/>
    </source>
</evidence>
<evidence type="ECO:0000313" key="14">
    <source>
        <dbReference type="EMBL" id="OPH47029.1"/>
    </source>
</evidence>